<feature type="region of interest" description="Disordered" evidence="7">
    <location>
        <begin position="206"/>
        <end position="230"/>
    </location>
</feature>
<dbReference type="Pfam" id="PF01899">
    <property type="entry name" value="MNHE"/>
    <property type="match status" value="1"/>
</dbReference>
<evidence type="ECO:0000256" key="7">
    <source>
        <dbReference type="SAM" id="MobiDB-lite"/>
    </source>
</evidence>
<evidence type="ECO:0000256" key="2">
    <source>
        <dbReference type="ARBA" id="ARBA00006228"/>
    </source>
</evidence>
<sequence>MSDTTESSAAPRYRHTIEDQISLWSQWPTVIGLTLLWCALWQDFRPGTLLIGLAVALFVLWAFRLPRVPFPGRMNLWYTVVFTVVFLWKIVLASIDVARDAIVKGPNIINSVVAVRLRSHDDLIVTAVGHALALIPGSLVIDVDRPSSTLYLHVLDAENQEQVDAFRQASLSIEARIIRAIGSREDYALVRAEDQAGDGVIRRHLENTASDTGSDAGADAVSEAEKGDRA</sequence>
<feature type="transmembrane region" description="Helical" evidence="8">
    <location>
        <begin position="21"/>
        <end position="40"/>
    </location>
</feature>
<dbReference type="InterPro" id="IPR002758">
    <property type="entry name" value="Cation_antiport_E"/>
</dbReference>
<name>A0ABY8H5X9_9MICC</name>
<evidence type="ECO:0000313" key="9">
    <source>
        <dbReference type="EMBL" id="WFP16062.1"/>
    </source>
</evidence>
<dbReference type="PANTHER" id="PTHR34584:SF1">
    <property type="entry name" value="NA(+)_H(+) ANTIPORTER SUBUNIT E1"/>
    <property type="match status" value="1"/>
</dbReference>
<feature type="compositionally biased region" description="Low complexity" evidence="7">
    <location>
        <begin position="208"/>
        <end position="220"/>
    </location>
</feature>
<evidence type="ECO:0000256" key="3">
    <source>
        <dbReference type="ARBA" id="ARBA00022475"/>
    </source>
</evidence>
<evidence type="ECO:0000256" key="6">
    <source>
        <dbReference type="ARBA" id="ARBA00023136"/>
    </source>
</evidence>
<evidence type="ECO:0000256" key="8">
    <source>
        <dbReference type="SAM" id="Phobius"/>
    </source>
</evidence>
<dbReference type="RefSeq" id="WP_278157229.1">
    <property type="nucleotide sequence ID" value="NZ_CP121252.1"/>
</dbReference>
<dbReference type="EMBL" id="CP121252">
    <property type="protein sequence ID" value="WFP16062.1"/>
    <property type="molecule type" value="Genomic_DNA"/>
</dbReference>
<evidence type="ECO:0000256" key="5">
    <source>
        <dbReference type="ARBA" id="ARBA00022989"/>
    </source>
</evidence>
<dbReference type="PANTHER" id="PTHR34584">
    <property type="entry name" value="NA(+)/H(+) ANTIPORTER SUBUNIT E1"/>
    <property type="match status" value="1"/>
</dbReference>
<keyword evidence="6 8" id="KW-0472">Membrane</keyword>
<evidence type="ECO:0000256" key="4">
    <source>
        <dbReference type="ARBA" id="ARBA00022692"/>
    </source>
</evidence>
<comment type="subcellular location">
    <subcellularLocation>
        <location evidence="1">Cell membrane</location>
        <topology evidence="1">Multi-pass membrane protein</topology>
    </subcellularLocation>
</comment>
<gene>
    <name evidence="9" type="ORF">P8192_11775</name>
</gene>
<accession>A0ABY8H5X9</accession>
<feature type="transmembrane region" description="Helical" evidence="8">
    <location>
        <begin position="47"/>
        <end position="64"/>
    </location>
</feature>
<keyword evidence="3" id="KW-1003">Cell membrane</keyword>
<keyword evidence="5 8" id="KW-1133">Transmembrane helix</keyword>
<keyword evidence="10" id="KW-1185">Reference proteome</keyword>
<dbReference type="NCBIfam" id="NF006521">
    <property type="entry name" value="PRK08965.1-5"/>
    <property type="match status" value="1"/>
</dbReference>
<keyword evidence="4 8" id="KW-0812">Transmembrane</keyword>
<protein>
    <submittedName>
        <fullName evidence="9">Na+/H+ antiporter subunit E</fullName>
    </submittedName>
</protein>
<evidence type="ECO:0000313" key="10">
    <source>
        <dbReference type="Proteomes" id="UP001219037"/>
    </source>
</evidence>
<dbReference type="Proteomes" id="UP001219037">
    <property type="component" value="Chromosome"/>
</dbReference>
<comment type="similarity">
    <text evidence="2">Belongs to the CPA3 antiporters (TC 2.A.63) subunit E family.</text>
</comment>
<proteinExistence type="inferred from homology"/>
<evidence type="ECO:0000256" key="1">
    <source>
        <dbReference type="ARBA" id="ARBA00004651"/>
    </source>
</evidence>
<reference evidence="9 10" key="1">
    <citation type="submission" date="2023-04" db="EMBL/GenBank/DDBJ databases">
        <title>Funneling lignin-derived compounds into biodiesel using alkali-halophilic Citricoccus sp. P2.</title>
        <authorList>
            <person name="Luo C.-B."/>
        </authorList>
    </citation>
    <scope>NUCLEOTIDE SEQUENCE [LARGE SCALE GENOMIC DNA]</scope>
    <source>
        <strain evidence="9 10">P2</strain>
    </source>
</reference>
<feature type="transmembrane region" description="Helical" evidence="8">
    <location>
        <begin position="76"/>
        <end position="95"/>
    </location>
</feature>
<organism evidence="9 10">
    <name type="scientific">Citricoccus muralis</name>
    <dbReference type="NCBI Taxonomy" id="169134"/>
    <lineage>
        <taxon>Bacteria</taxon>
        <taxon>Bacillati</taxon>
        <taxon>Actinomycetota</taxon>
        <taxon>Actinomycetes</taxon>
        <taxon>Micrococcales</taxon>
        <taxon>Micrococcaceae</taxon>
        <taxon>Citricoccus</taxon>
    </lineage>
</organism>